<proteinExistence type="predicted"/>
<dbReference type="InterPro" id="IPR036634">
    <property type="entry name" value="PRD_sf"/>
</dbReference>
<dbReference type="InterPro" id="IPR007737">
    <property type="entry name" value="Mga_HTH"/>
</dbReference>
<name>A0A9X4X7Q2_LACJH</name>
<dbReference type="GO" id="GO:0008982">
    <property type="term" value="F:protein-N(PI)-phosphohistidine-sugar phosphotransferase activity"/>
    <property type="evidence" value="ECO:0007669"/>
    <property type="project" value="InterPro"/>
</dbReference>
<protein>
    <submittedName>
        <fullName evidence="8">PRD domain-containing protein</fullName>
    </submittedName>
</protein>
<dbReference type="GO" id="GO:0006355">
    <property type="term" value="P:regulation of DNA-templated transcription"/>
    <property type="evidence" value="ECO:0007669"/>
    <property type="project" value="InterPro"/>
</dbReference>
<dbReference type="InterPro" id="IPR036095">
    <property type="entry name" value="PTS_EIIB-like_sf"/>
</dbReference>
<dbReference type="SUPFAM" id="SSF52794">
    <property type="entry name" value="PTS system IIB component-like"/>
    <property type="match status" value="1"/>
</dbReference>
<dbReference type="Pfam" id="PF08279">
    <property type="entry name" value="HTH_11"/>
    <property type="match status" value="1"/>
</dbReference>
<keyword evidence="3" id="KW-0805">Transcription regulation</keyword>
<dbReference type="PROSITE" id="PS51372">
    <property type="entry name" value="PRD_2"/>
    <property type="match status" value="1"/>
</dbReference>
<feature type="domain" description="PRD" evidence="7">
    <location>
        <begin position="294"/>
        <end position="405"/>
    </location>
</feature>
<dbReference type="Gene3D" id="1.10.1790.10">
    <property type="entry name" value="PRD domain"/>
    <property type="match status" value="2"/>
</dbReference>
<dbReference type="RefSeq" id="WP_155692440.1">
    <property type="nucleotide sequence ID" value="NZ_WKKC01000009.1"/>
</dbReference>
<sequence length="499" mass="58027">MISKNSSKIISILVKSGRFMTSQELAQIIGVSSKTIYRAVNEINQTYDFPIIKSERGKGYLLDYEKYLELSDGFHEKPHLMIQSPLERRNEIIIKLLFSAPLSVNIKDVYASYYVSTELIRQDLFTISELLKKYSLKLAHQGNYVVIKGEEENIRKAINNALIQSKAMNMESISDLANEFEDLSSYDNQFLTTQIEWIQKSLHTTVPYPYNVNIFSHLYILIKRFRRGKTVQYKDKINIGNKYHHLKEHNSIFWKVSNDVIHNTADYVHREIPTAEIYYLLEYLISMRYNHDFAIDDKISADSKRLANYYIAGFNLDINNPKTKALKSDLISHIRPMYNRLNNHIIIANKLLDDIKSEYRETFSKLKTLSSKAYSNKYLPWKISDDEIGFLTLYFAKYFEETNFTKKAIVMCASGIGTSKLLYAKIHRNFPDLDLIGTISKNEYEKNSTQYADLDLIISTIPVLPQNNEQVILSSAMFNAQDKNRLSRYLNENKVSETK</sequence>
<dbReference type="InterPro" id="IPR011608">
    <property type="entry name" value="PRD"/>
</dbReference>
<evidence type="ECO:0000256" key="5">
    <source>
        <dbReference type="ARBA" id="ARBA00023163"/>
    </source>
</evidence>
<keyword evidence="4" id="KW-0010">Activator</keyword>
<evidence type="ECO:0000256" key="1">
    <source>
        <dbReference type="ARBA" id="ARBA00022679"/>
    </source>
</evidence>
<dbReference type="Pfam" id="PF00874">
    <property type="entry name" value="PRD"/>
    <property type="match status" value="1"/>
</dbReference>
<evidence type="ECO:0000313" key="9">
    <source>
        <dbReference type="Proteomes" id="UP000488295"/>
    </source>
</evidence>
<dbReference type="SUPFAM" id="SSF63520">
    <property type="entry name" value="PTS-regulatory domain, PRD"/>
    <property type="match status" value="2"/>
</dbReference>
<dbReference type="InterPro" id="IPR013011">
    <property type="entry name" value="PTS_EIIB_2"/>
</dbReference>
<evidence type="ECO:0000256" key="4">
    <source>
        <dbReference type="ARBA" id="ARBA00023159"/>
    </source>
</evidence>
<dbReference type="PANTHER" id="PTHR30185:SF18">
    <property type="entry name" value="TRANSCRIPTIONAL REGULATOR MTLR"/>
    <property type="match status" value="1"/>
</dbReference>
<dbReference type="GO" id="GO:0009401">
    <property type="term" value="P:phosphoenolpyruvate-dependent sugar phosphotransferase system"/>
    <property type="evidence" value="ECO:0007669"/>
    <property type="project" value="InterPro"/>
</dbReference>
<dbReference type="InterPro" id="IPR036390">
    <property type="entry name" value="WH_DNA-bd_sf"/>
</dbReference>
<dbReference type="InterPro" id="IPR013196">
    <property type="entry name" value="HTH_11"/>
</dbReference>
<dbReference type="SUPFAM" id="SSF46785">
    <property type="entry name" value="Winged helix' DNA-binding domain"/>
    <property type="match status" value="1"/>
</dbReference>
<organism evidence="8 9">
    <name type="scientific">Lactobacillus johnsonii</name>
    <dbReference type="NCBI Taxonomy" id="33959"/>
    <lineage>
        <taxon>Bacteria</taxon>
        <taxon>Bacillati</taxon>
        <taxon>Bacillota</taxon>
        <taxon>Bacilli</taxon>
        <taxon>Lactobacillales</taxon>
        <taxon>Lactobacillaceae</taxon>
        <taxon>Lactobacillus</taxon>
    </lineage>
</organism>
<dbReference type="Pfam" id="PF05043">
    <property type="entry name" value="Mga"/>
    <property type="match status" value="1"/>
</dbReference>
<dbReference type="EMBL" id="WKKC01000009">
    <property type="protein sequence ID" value="MTE02864.1"/>
    <property type="molecule type" value="Genomic_DNA"/>
</dbReference>
<dbReference type="Gene3D" id="3.40.50.2300">
    <property type="match status" value="1"/>
</dbReference>
<accession>A0A9X4X7Q2</accession>
<evidence type="ECO:0000259" key="7">
    <source>
        <dbReference type="PROSITE" id="PS51372"/>
    </source>
</evidence>
<dbReference type="Proteomes" id="UP000488295">
    <property type="component" value="Unassembled WGS sequence"/>
</dbReference>
<evidence type="ECO:0000259" key="6">
    <source>
        <dbReference type="PROSITE" id="PS51099"/>
    </source>
</evidence>
<dbReference type="InterPro" id="IPR050661">
    <property type="entry name" value="BglG_antiterminators"/>
</dbReference>
<dbReference type="PROSITE" id="PS51099">
    <property type="entry name" value="PTS_EIIB_TYPE_2"/>
    <property type="match status" value="1"/>
</dbReference>
<dbReference type="CDD" id="cd05568">
    <property type="entry name" value="PTS_IIB_bgl_like"/>
    <property type="match status" value="1"/>
</dbReference>
<comment type="caution">
    <text evidence="8">The sequence shown here is derived from an EMBL/GenBank/DDBJ whole genome shotgun (WGS) entry which is preliminary data.</text>
</comment>
<dbReference type="InterPro" id="IPR036388">
    <property type="entry name" value="WH-like_DNA-bd_sf"/>
</dbReference>
<evidence type="ECO:0000256" key="3">
    <source>
        <dbReference type="ARBA" id="ARBA00023015"/>
    </source>
</evidence>
<evidence type="ECO:0000256" key="2">
    <source>
        <dbReference type="ARBA" id="ARBA00022737"/>
    </source>
</evidence>
<dbReference type="AlphaFoldDB" id="A0A9X4X7Q2"/>
<dbReference type="PANTHER" id="PTHR30185">
    <property type="entry name" value="CRYPTIC BETA-GLUCOSIDE BGL OPERON ANTITERMINATOR"/>
    <property type="match status" value="1"/>
</dbReference>
<gene>
    <name evidence="8" type="ORF">GJU95_03615</name>
</gene>
<reference evidence="8 9" key="1">
    <citation type="submission" date="2019-11" db="EMBL/GenBank/DDBJ databases">
        <title>Gastrointestinal microbiota of Peromyscus leucopus.</title>
        <authorList>
            <person name="Milovic A."/>
            <person name="Bassam K."/>
            <person name="Barbour A.G."/>
        </authorList>
    </citation>
    <scope>NUCLEOTIDE SEQUENCE [LARGE SCALE GENOMIC DNA]</scope>
    <source>
        <strain evidence="8 9">LL8</strain>
    </source>
</reference>
<keyword evidence="2" id="KW-0677">Repeat</keyword>
<keyword evidence="5" id="KW-0804">Transcription</keyword>
<dbReference type="Gene3D" id="1.10.10.10">
    <property type="entry name" value="Winged helix-like DNA-binding domain superfamily/Winged helix DNA-binding domain"/>
    <property type="match status" value="1"/>
</dbReference>
<keyword evidence="1" id="KW-0808">Transferase</keyword>
<evidence type="ECO:0000313" key="8">
    <source>
        <dbReference type="EMBL" id="MTE02864.1"/>
    </source>
</evidence>
<feature type="domain" description="PTS EIIB type-2" evidence="6">
    <location>
        <begin position="406"/>
        <end position="498"/>
    </location>
</feature>